<evidence type="ECO:0000313" key="4">
    <source>
        <dbReference type="Proteomes" id="UP000186216"/>
    </source>
</evidence>
<organism evidence="2 4">
    <name type="scientific">Paracoccus saliphilus</name>
    <dbReference type="NCBI Taxonomy" id="405559"/>
    <lineage>
        <taxon>Bacteria</taxon>
        <taxon>Pseudomonadati</taxon>
        <taxon>Pseudomonadota</taxon>
        <taxon>Alphaproteobacteria</taxon>
        <taxon>Rhodobacterales</taxon>
        <taxon>Paracoccaceae</taxon>
        <taxon>Paracoccus</taxon>
    </lineage>
</organism>
<dbReference type="Pfam" id="PF11684">
    <property type="entry name" value="DUF3280"/>
    <property type="match status" value="1"/>
</dbReference>
<dbReference type="Proteomes" id="UP001215549">
    <property type="component" value="Chromosome"/>
</dbReference>
<dbReference type="Proteomes" id="UP000186216">
    <property type="component" value="Unassembled WGS sequence"/>
</dbReference>
<name>A0AA45W1Z9_9RHOB</name>
<sequence length="152" mass="16629">MMRLIIFAVLALLLPMAATADGVAIFPVKLLDTSKEARDQTAEHERRLGILSEVLQEELDGAVTITGETLAECQPETTECLLELARDTGSDQAVFVVVQKTSTLILQVFANLVDVETGELIASRDLNFRGDNDEAWRRAGRFLAKQLRGAGD</sequence>
<reference evidence="2 4" key="1">
    <citation type="submission" date="2017-01" db="EMBL/GenBank/DDBJ databases">
        <authorList>
            <person name="Varghese N."/>
            <person name="Submissions S."/>
        </authorList>
    </citation>
    <scope>NUCLEOTIDE SEQUENCE [LARGE SCALE GENOMIC DNA]</scope>
    <source>
        <strain evidence="2 4">DSM 18447</strain>
    </source>
</reference>
<accession>A0AA45W1Z9</accession>
<proteinExistence type="predicted"/>
<protein>
    <submittedName>
        <fullName evidence="3">DUF2380 domain-containing protein</fullName>
    </submittedName>
</protein>
<reference evidence="3 5" key="2">
    <citation type="submission" date="2021-01" db="EMBL/GenBank/DDBJ databases">
        <title>Biogeographic distribution of Paracoccus.</title>
        <authorList>
            <person name="Hollensteiner J."/>
            <person name="Leineberger J."/>
            <person name="Brinkhoff T."/>
            <person name="Daniel R."/>
        </authorList>
    </citation>
    <scope>NUCLEOTIDE SEQUENCE [LARGE SCALE GENOMIC DNA]</scope>
    <source>
        <strain evidence="3 5">DSM 18447</strain>
    </source>
</reference>
<dbReference type="EMBL" id="FTOU01000002">
    <property type="protein sequence ID" value="SIS63171.1"/>
    <property type="molecule type" value="Genomic_DNA"/>
</dbReference>
<feature type="chain" id="PRO_5041213423" evidence="1">
    <location>
        <begin position="21"/>
        <end position="152"/>
    </location>
</feature>
<dbReference type="RefSeq" id="WP_272848028.1">
    <property type="nucleotide sequence ID" value="NZ_CP067140.1"/>
</dbReference>
<dbReference type="InterPro" id="IPR021698">
    <property type="entry name" value="DUF3280"/>
</dbReference>
<keyword evidence="5" id="KW-1185">Reference proteome</keyword>
<dbReference type="AlphaFoldDB" id="A0AA45W1Z9"/>
<evidence type="ECO:0000313" key="3">
    <source>
        <dbReference type="EMBL" id="WCR01775.1"/>
    </source>
</evidence>
<evidence type="ECO:0000313" key="2">
    <source>
        <dbReference type="EMBL" id="SIS63171.1"/>
    </source>
</evidence>
<keyword evidence="1" id="KW-0732">Signal</keyword>
<evidence type="ECO:0000313" key="5">
    <source>
        <dbReference type="Proteomes" id="UP001215549"/>
    </source>
</evidence>
<evidence type="ECO:0000256" key="1">
    <source>
        <dbReference type="SAM" id="SignalP"/>
    </source>
</evidence>
<dbReference type="EMBL" id="CP067140">
    <property type="protein sequence ID" value="WCR01775.1"/>
    <property type="molecule type" value="Genomic_DNA"/>
</dbReference>
<gene>
    <name evidence="3" type="ORF">JHX88_12670</name>
    <name evidence="2" type="ORF">SAMN05421772_102124</name>
</gene>
<feature type="signal peptide" evidence="1">
    <location>
        <begin position="1"/>
        <end position="20"/>
    </location>
</feature>